<reference evidence="1" key="2">
    <citation type="submission" date="2022-03" db="EMBL/GenBank/DDBJ databases">
        <title>Draft title - Genomic analysis of global carrot germplasm unveils the trajectory of domestication and the origin of high carotenoid orange carrot.</title>
        <authorList>
            <person name="Iorizzo M."/>
            <person name="Ellison S."/>
            <person name="Senalik D."/>
            <person name="Macko-Podgorni A."/>
            <person name="Grzebelus D."/>
            <person name="Bostan H."/>
            <person name="Rolling W."/>
            <person name="Curaba J."/>
            <person name="Simon P."/>
        </authorList>
    </citation>
    <scope>NUCLEOTIDE SEQUENCE</scope>
    <source>
        <tissue evidence="1">Leaf</tissue>
    </source>
</reference>
<evidence type="ECO:0000313" key="1">
    <source>
        <dbReference type="EMBL" id="WOG99878.1"/>
    </source>
</evidence>
<dbReference type="Proteomes" id="UP000077755">
    <property type="component" value="Chromosome 5"/>
</dbReference>
<dbReference type="Gramene" id="KZM93579">
    <property type="protein sequence ID" value="KZM93579"/>
    <property type="gene ID" value="DCAR_016824"/>
</dbReference>
<gene>
    <name evidence="1" type="ORF">DCAR_0519234</name>
</gene>
<dbReference type="EMBL" id="CP093347">
    <property type="protein sequence ID" value="WOG99878.1"/>
    <property type="molecule type" value="Genomic_DNA"/>
</dbReference>
<name>A0A161YJS1_DAUCS</name>
<proteinExistence type="predicted"/>
<sequence>MLNIAVFPGKKRFLSTFYANPANQYNADPFIVVAWQSSKSSELVMVRIVLAWQSSKSSELVMVRDSGYMILLIFFTSCCPVCNPLQACVPVSSFLQSILWSNVCPFT</sequence>
<protein>
    <submittedName>
        <fullName evidence="1">Uncharacterized protein</fullName>
    </submittedName>
</protein>
<accession>A0A161YJS1</accession>
<evidence type="ECO:0000313" key="2">
    <source>
        <dbReference type="Proteomes" id="UP000077755"/>
    </source>
</evidence>
<dbReference type="AlphaFoldDB" id="A0A161YJS1"/>
<keyword evidence="2" id="KW-1185">Reference proteome</keyword>
<reference evidence="1" key="1">
    <citation type="journal article" date="2016" name="Nat. Genet.">
        <title>A high-quality carrot genome assembly provides new insights into carotenoid accumulation and asterid genome evolution.</title>
        <authorList>
            <person name="Iorizzo M."/>
            <person name="Ellison S."/>
            <person name="Senalik D."/>
            <person name="Zeng P."/>
            <person name="Satapoomin P."/>
            <person name="Huang J."/>
            <person name="Bowman M."/>
            <person name="Iovene M."/>
            <person name="Sanseverino W."/>
            <person name="Cavagnaro P."/>
            <person name="Yildiz M."/>
            <person name="Macko-Podgorni A."/>
            <person name="Moranska E."/>
            <person name="Grzebelus E."/>
            <person name="Grzebelus D."/>
            <person name="Ashrafi H."/>
            <person name="Zheng Z."/>
            <person name="Cheng S."/>
            <person name="Spooner D."/>
            <person name="Van Deynze A."/>
            <person name="Simon P."/>
        </authorList>
    </citation>
    <scope>NUCLEOTIDE SEQUENCE</scope>
    <source>
        <tissue evidence="1">Leaf</tissue>
    </source>
</reference>
<organism evidence="1 2">
    <name type="scientific">Daucus carota subsp. sativus</name>
    <name type="common">Carrot</name>
    <dbReference type="NCBI Taxonomy" id="79200"/>
    <lineage>
        <taxon>Eukaryota</taxon>
        <taxon>Viridiplantae</taxon>
        <taxon>Streptophyta</taxon>
        <taxon>Embryophyta</taxon>
        <taxon>Tracheophyta</taxon>
        <taxon>Spermatophyta</taxon>
        <taxon>Magnoliopsida</taxon>
        <taxon>eudicotyledons</taxon>
        <taxon>Gunneridae</taxon>
        <taxon>Pentapetalae</taxon>
        <taxon>asterids</taxon>
        <taxon>campanulids</taxon>
        <taxon>Apiales</taxon>
        <taxon>Apiaceae</taxon>
        <taxon>Apioideae</taxon>
        <taxon>Scandiceae</taxon>
        <taxon>Daucinae</taxon>
        <taxon>Daucus</taxon>
        <taxon>Daucus sect. Daucus</taxon>
    </lineage>
</organism>